<keyword evidence="4" id="KW-0456">Lyase</keyword>
<name>I4EQL9_MODI5</name>
<gene>
    <name evidence="7" type="ordered locus">MODMU_0219</name>
</gene>
<dbReference type="InterPro" id="IPR015421">
    <property type="entry name" value="PyrdxlP-dep_Trfase_major"/>
</dbReference>
<dbReference type="EMBL" id="FO203431">
    <property type="protein sequence ID" value="CCH85682.1"/>
    <property type="molecule type" value="Genomic_DNA"/>
</dbReference>
<proteinExistence type="inferred from homology"/>
<dbReference type="InterPro" id="IPR004839">
    <property type="entry name" value="Aminotransferase_I/II_large"/>
</dbReference>
<keyword evidence="3" id="KW-0663">Pyridoxal phosphate</keyword>
<dbReference type="Proteomes" id="UP000006461">
    <property type="component" value="Chromosome"/>
</dbReference>
<evidence type="ECO:0000256" key="3">
    <source>
        <dbReference type="ARBA" id="ARBA00022898"/>
    </source>
</evidence>
<dbReference type="InterPro" id="IPR015422">
    <property type="entry name" value="PyrdxlP-dep_Trfase_small"/>
</dbReference>
<dbReference type="OMA" id="HIRINIG"/>
<dbReference type="CDD" id="cd00609">
    <property type="entry name" value="AAT_like"/>
    <property type="match status" value="1"/>
</dbReference>
<evidence type="ECO:0000256" key="2">
    <source>
        <dbReference type="ARBA" id="ARBA00012224"/>
    </source>
</evidence>
<reference evidence="7 8" key="1">
    <citation type="journal article" date="2012" name="J. Bacteriol.">
        <title>Genome Sequence of Radiation-Resistant Modestobacter marinus Strain BC501, a Representative Actinobacterium That Thrives on Calcareous Stone Surfaces.</title>
        <authorList>
            <person name="Normand P."/>
            <person name="Gury J."/>
            <person name="Pujic P."/>
            <person name="Chouaia B."/>
            <person name="Crotti E."/>
            <person name="Brusetti L."/>
            <person name="Daffonchio D."/>
            <person name="Vacherie B."/>
            <person name="Barbe V."/>
            <person name="Medigue C."/>
            <person name="Calteau A."/>
            <person name="Ghodhbane-Gtari F."/>
            <person name="Essoussi I."/>
            <person name="Nouioui I."/>
            <person name="Abbassi-Ghozzi I."/>
            <person name="Gtari M."/>
        </authorList>
    </citation>
    <scope>NUCLEOTIDE SEQUENCE [LARGE SCALE GENOMIC DNA]</scope>
    <source>
        <strain evidence="8">BC 501</strain>
    </source>
</reference>
<dbReference type="HOGENOM" id="CLU_017584_15_2_11"/>
<dbReference type="Gene3D" id="3.90.1150.10">
    <property type="entry name" value="Aspartate Aminotransferase, domain 1"/>
    <property type="match status" value="1"/>
</dbReference>
<dbReference type="SUPFAM" id="SSF53383">
    <property type="entry name" value="PLP-dependent transferases"/>
    <property type="match status" value="1"/>
</dbReference>
<dbReference type="GO" id="GO:0047804">
    <property type="term" value="F:cysteine-S-conjugate beta-lyase activity"/>
    <property type="evidence" value="ECO:0007669"/>
    <property type="project" value="UniProtKB-EC"/>
</dbReference>
<evidence type="ECO:0000256" key="5">
    <source>
        <dbReference type="ARBA" id="ARBA00037974"/>
    </source>
</evidence>
<evidence type="ECO:0000313" key="8">
    <source>
        <dbReference type="Proteomes" id="UP000006461"/>
    </source>
</evidence>
<dbReference type="Pfam" id="PF00155">
    <property type="entry name" value="Aminotran_1_2"/>
    <property type="match status" value="1"/>
</dbReference>
<dbReference type="AlphaFoldDB" id="I4EQL9"/>
<evidence type="ECO:0000259" key="6">
    <source>
        <dbReference type="Pfam" id="PF00155"/>
    </source>
</evidence>
<protein>
    <recommendedName>
        <fullName evidence="2">cysteine-S-conjugate beta-lyase</fullName>
        <ecNumber evidence="2">4.4.1.13</ecNumber>
    </recommendedName>
</protein>
<evidence type="ECO:0000256" key="4">
    <source>
        <dbReference type="ARBA" id="ARBA00023239"/>
    </source>
</evidence>
<dbReference type="Gene3D" id="3.40.640.10">
    <property type="entry name" value="Type I PLP-dependent aspartate aminotransferase-like (Major domain)"/>
    <property type="match status" value="1"/>
</dbReference>
<dbReference type="eggNOG" id="COG1168">
    <property type="taxonomic scope" value="Bacteria"/>
</dbReference>
<dbReference type="InterPro" id="IPR051798">
    <property type="entry name" value="Class-II_PLP-Dep_Aminotrans"/>
</dbReference>
<dbReference type="PANTHER" id="PTHR43525">
    <property type="entry name" value="PROTEIN MALY"/>
    <property type="match status" value="1"/>
</dbReference>
<dbReference type="GO" id="GO:0030170">
    <property type="term" value="F:pyridoxal phosphate binding"/>
    <property type="evidence" value="ECO:0007669"/>
    <property type="project" value="InterPro"/>
</dbReference>
<keyword evidence="8" id="KW-1185">Reference proteome</keyword>
<feature type="domain" description="Aminotransferase class I/classII large" evidence="6">
    <location>
        <begin position="37"/>
        <end position="382"/>
    </location>
</feature>
<dbReference type="KEGG" id="mmar:MODMU_0219"/>
<dbReference type="EC" id="4.4.1.13" evidence="2"/>
<dbReference type="InterPro" id="IPR015424">
    <property type="entry name" value="PyrdxlP-dep_Trfase"/>
</dbReference>
<dbReference type="PANTHER" id="PTHR43525:SF2">
    <property type="entry name" value="CYSTATHIONINE BETA-LYASE-RELATED"/>
    <property type="match status" value="1"/>
</dbReference>
<dbReference type="STRING" id="477641.MODMU_0219"/>
<evidence type="ECO:0000313" key="7">
    <source>
        <dbReference type="EMBL" id="CCH85682.1"/>
    </source>
</evidence>
<comment type="cofactor">
    <cofactor evidence="1">
        <name>pyridoxal 5'-phosphate</name>
        <dbReference type="ChEBI" id="CHEBI:597326"/>
    </cofactor>
</comment>
<sequence length="395" mass="41529">MTGPGAAFDALTEEALRAAGSLKWTRYGDVIGAFVAEMDFGTAPVVTRALHDAVDAGALGYLPAATQRAMAEACAAWQADRYGWQVPAERVAPLADVLAGLQVAITHWTPPGTAVVLPTPAYMPFTKVPGEMGRELVQVPMVPGDDGRLTYDLAGIDRALAAGARLVVHVNPHNPVGRVFTGAEQLALAEVVDRHGARVFADEVHAPLVHPGAVHRPYAALSPVTAGHTVTATSASKAWNLPGLKCAQLLLSNDADAQLWARVGERAEHGCGTLGAVANTVAYREGAGWLDDVLAHLDGSRRLLADLLAEQLPQVRYTPPEGTYLAWLDCRALGIEEPLGEFFRREAGVALVDGTECGAAGAGHLRLTLATPRPVLRTIVERMAAAVRTAAGPVS</sequence>
<evidence type="ECO:0000256" key="1">
    <source>
        <dbReference type="ARBA" id="ARBA00001933"/>
    </source>
</evidence>
<comment type="similarity">
    <text evidence="5">Belongs to the class-II pyridoxal-phosphate-dependent aminotransferase family. MalY/PatB cystathionine beta-lyase subfamily.</text>
</comment>
<organism evidence="7 8">
    <name type="scientific">Modestobacter italicus (strain DSM 44449 / CECT 9708 / BC 501)</name>
    <dbReference type="NCBI Taxonomy" id="2732864"/>
    <lineage>
        <taxon>Bacteria</taxon>
        <taxon>Bacillati</taxon>
        <taxon>Actinomycetota</taxon>
        <taxon>Actinomycetes</taxon>
        <taxon>Geodermatophilales</taxon>
        <taxon>Geodermatophilaceae</taxon>
        <taxon>Modestobacter</taxon>
    </lineage>
</organism>
<accession>I4EQL9</accession>